<comment type="similarity">
    <text evidence="2 5 6">Belongs to the citrate synthase family.</text>
</comment>
<evidence type="ECO:0000256" key="1">
    <source>
        <dbReference type="ARBA" id="ARBA00005163"/>
    </source>
</evidence>
<evidence type="ECO:0000256" key="6">
    <source>
        <dbReference type="RuleBase" id="RU003406"/>
    </source>
</evidence>
<dbReference type="PIRSF" id="PIRSF001369">
    <property type="entry name" value="Citrate_synth"/>
    <property type="match status" value="1"/>
</dbReference>
<reference evidence="7 8" key="1">
    <citation type="submission" date="2023-03" db="EMBL/GenBank/DDBJ databases">
        <title>Bacillus Genome Sequencing.</title>
        <authorList>
            <person name="Dunlap C."/>
        </authorList>
    </citation>
    <scope>NUCLEOTIDE SEQUENCE [LARGE SCALE GENOMIC DNA]</scope>
    <source>
        <strain evidence="7 8">B-23453</strain>
    </source>
</reference>
<dbReference type="InterPro" id="IPR036969">
    <property type="entry name" value="Citrate_synthase_sf"/>
</dbReference>
<dbReference type="Proteomes" id="UP001341444">
    <property type="component" value="Unassembled WGS sequence"/>
</dbReference>
<keyword evidence="3 5" id="KW-0808">Transferase</keyword>
<dbReference type="InterPro" id="IPR024176">
    <property type="entry name" value="Citrate_synthase_bac-typ"/>
</dbReference>
<dbReference type="InterPro" id="IPR002020">
    <property type="entry name" value="Citrate_synthase"/>
</dbReference>
<evidence type="ECO:0000256" key="2">
    <source>
        <dbReference type="ARBA" id="ARBA00010566"/>
    </source>
</evidence>
<dbReference type="PROSITE" id="PS00480">
    <property type="entry name" value="CITRATE_SYNTHASE"/>
    <property type="match status" value="1"/>
</dbReference>
<dbReference type="Pfam" id="PF00285">
    <property type="entry name" value="Citrate_synt"/>
    <property type="match status" value="1"/>
</dbReference>
<evidence type="ECO:0000256" key="4">
    <source>
        <dbReference type="ARBA" id="ARBA00049288"/>
    </source>
</evidence>
<sequence>MIQHGLKGVIAAETAISYINGEKGELIYRGYEAKDIALHYTFEEAAYLLWYGKLPNENDLNVLDKELKAGRELPDYVKTIIDQLPRDMEMMSVIRTAISALGVSRFSWKPKIGEAIELTAKVPTIIAYRKRALEGLEEVEPNDQFGHVKNYLYMLTGEEPSDVHVKALETYMVLTLEHGMNASTFSARVTASTESEMVSAITSAIGTMKGPLHGGAPSDVTKMLNEIGEKEKAEPWLRRKLEKGERLMGFGHRVYKTKDPRAIALRQKALEIGSEDPWLALALHVEETGNRLLEEYKPGRKLYTNVEFYAAAVMRTINMDDELFTPTFTASRIVGWAAHVLEQADHNVLFRPESEYIGKFPADKTAASH</sequence>
<dbReference type="PANTHER" id="PTHR11739">
    <property type="entry name" value="CITRATE SYNTHASE"/>
    <property type="match status" value="1"/>
</dbReference>
<comment type="caution">
    <text evidence="7">The sequence shown here is derived from an EMBL/GenBank/DDBJ whole genome shotgun (WGS) entry which is preliminary data.</text>
</comment>
<dbReference type="RefSeq" id="WP_066268241.1">
    <property type="nucleotide sequence ID" value="NZ_JARMAB010000025.1"/>
</dbReference>
<accession>A0ABU6MK24</accession>
<evidence type="ECO:0000313" key="7">
    <source>
        <dbReference type="EMBL" id="MED1204644.1"/>
    </source>
</evidence>
<dbReference type="SUPFAM" id="SSF48256">
    <property type="entry name" value="Citrate synthase"/>
    <property type="match status" value="1"/>
</dbReference>
<dbReference type="PRINTS" id="PR00143">
    <property type="entry name" value="CITRTSNTHASE"/>
</dbReference>
<gene>
    <name evidence="7" type="ORF">P4T90_16480</name>
</gene>
<comment type="pathway">
    <text evidence="1">Carbohydrate metabolism; tricarboxylic acid cycle.</text>
</comment>
<name>A0ABU6MK24_9BACI</name>
<organism evidence="7 8">
    <name type="scientific">Heyndrickxia acidicola</name>
    <dbReference type="NCBI Taxonomy" id="209389"/>
    <lineage>
        <taxon>Bacteria</taxon>
        <taxon>Bacillati</taxon>
        <taxon>Bacillota</taxon>
        <taxon>Bacilli</taxon>
        <taxon>Bacillales</taxon>
        <taxon>Bacillaceae</taxon>
        <taxon>Heyndrickxia</taxon>
    </lineage>
</organism>
<comment type="catalytic activity">
    <reaction evidence="4">
        <text>oxaloacetate + acetyl-CoA + H2O = citrate + CoA + H(+)</text>
        <dbReference type="Rhea" id="RHEA:16845"/>
        <dbReference type="ChEBI" id="CHEBI:15377"/>
        <dbReference type="ChEBI" id="CHEBI:15378"/>
        <dbReference type="ChEBI" id="CHEBI:16452"/>
        <dbReference type="ChEBI" id="CHEBI:16947"/>
        <dbReference type="ChEBI" id="CHEBI:57287"/>
        <dbReference type="ChEBI" id="CHEBI:57288"/>
        <dbReference type="EC" id="2.3.3.16"/>
    </reaction>
</comment>
<keyword evidence="8" id="KW-1185">Reference proteome</keyword>
<dbReference type="Gene3D" id="1.10.580.10">
    <property type="entry name" value="Citrate Synthase, domain 1"/>
    <property type="match status" value="1"/>
</dbReference>
<dbReference type="Gene3D" id="1.10.230.10">
    <property type="entry name" value="Cytochrome P450-Terp, domain 2"/>
    <property type="match status" value="1"/>
</dbReference>
<dbReference type="CDD" id="cd06109">
    <property type="entry name" value="BsCS-I_like"/>
    <property type="match status" value="1"/>
</dbReference>
<dbReference type="InterPro" id="IPR019810">
    <property type="entry name" value="Citrate_synthase_AS"/>
</dbReference>
<dbReference type="InterPro" id="IPR016142">
    <property type="entry name" value="Citrate_synth-like_lrg_a-sub"/>
</dbReference>
<dbReference type="PANTHER" id="PTHR11739:SF4">
    <property type="entry name" value="CITRATE SYNTHASE, PEROXISOMAL"/>
    <property type="match status" value="1"/>
</dbReference>
<proteinExistence type="inferred from homology"/>
<protein>
    <recommendedName>
        <fullName evidence="5">Citrate synthase</fullName>
    </recommendedName>
</protein>
<dbReference type="EMBL" id="JARMAB010000025">
    <property type="protein sequence ID" value="MED1204644.1"/>
    <property type="molecule type" value="Genomic_DNA"/>
</dbReference>
<evidence type="ECO:0000313" key="8">
    <source>
        <dbReference type="Proteomes" id="UP001341444"/>
    </source>
</evidence>
<dbReference type="InterPro" id="IPR016143">
    <property type="entry name" value="Citrate_synth-like_sm_a-sub"/>
</dbReference>
<evidence type="ECO:0000256" key="5">
    <source>
        <dbReference type="PIRNR" id="PIRNR001369"/>
    </source>
</evidence>
<evidence type="ECO:0000256" key="3">
    <source>
        <dbReference type="ARBA" id="ARBA00022679"/>
    </source>
</evidence>